<dbReference type="SFLD" id="SFLDS00003">
    <property type="entry name" value="Haloacid_Dehalogenase"/>
    <property type="match status" value="1"/>
</dbReference>
<protein>
    <submittedName>
        <fullName evidence="1">HAD-IA family hydrolase</fullName>
    </submittedName>
</protein>
<keyword evidence="2" id="KW-1185">Reference proteome</keyword>
<evidence type="ECO:0000313" key="1">
    <source>
        <dbReference type="EMBL" id="UTR83553.1"/>
    </source>
</evidence>
<dbReference type="Pfam" id="PF13419">
    <property type="entry name" value="HAD_2"/>
    <property type="match status" value="1"/>
</dbReference>
<keyword evidence="1" id="KW-0378">Hydrolase</keyword>
<proteinExistence type="predicted"/>
<dbReference type="EMBL" id="CP101398">
    <property type="protein sequence ID" value="UTR83553.1"/>
    <property type="molecule type" value="Genomic_DNA"/>
</dbReference>
<name>A0ABY5FIF9_9ACTN</name>
<dbReference type="InterPro" id="IPR050155">
    <property type="entry name" value="HAD-like_hydrolase_sf"/>
</dbReference>
<dbReference type="Gene3D" id="3.40.50.1000">
    <property type="entry name" value="HAD superfamily/HAD-like"/>
    <property type="match status" value="2"/>
</dbReference>
<dbReference type="InterPro" id="IPR006439">
    <property type="entry name" value="HAD-SF_hydro_IA"/>
</dbReference>
<dbReference type="InterPro" id="IPR041492">
    <property type="entry name" value="HAD_2"/>
</dbReference>
<dbReference type="NCBIfam" id="TIGR01549">
    <property type="entry name" value="HAD-SF-IA-v1"/>
    <property type="match status" value="1"/>
</dbReference>
<dbReference type="Proteomes" id="UP001058236">
    <property type="component" value="Plasmid unnamed"/>
</dbReference>
<dbReference type="RefSeq" id="WP_255240243.1">
    <property type="nucleotide sequence ID" value="NZ_CP101398.1"/>
</dbReference>
<dbReference type="SUPFAM" id="SSF56784">
    <property type="entry name" value="HAD-like"/>
    <property type="match status" value="2"/>
</dbReference>
<reference evidence="1" key="1">
    <citation type="submission" date="2022-07" db="EMBL/GenBank/DDBJ databases">
        <title>Genomic of Streptomyces cavourensis F2.</title>
        <authorList>
            <person name="Hu S."/>
            <person name="Liang W."/>
        </authorList>
    </citation>
    <scope>NUCLEOTIDE SEQUENCE</scope>
    <source>
        <strain evidence="1">F2</strain>
        <plasmid evidence="1">unnamed</plasmid>
    </source>
</reference>
<sequence>MNQPHAPVSPALAHRPEALLLDFGGVVFHTEKRPEGRADAAALIHRHLSRAGHAVAEETLRVSLDAGLAALKDWKNAAGRRREPVELTHREIWEDFLASDLPEPARAVLAGSAGWLLGELTPLLSEHTVRPGVRELLHTARRLGVRVGIVSNAHAGRSHRALMREHGLEELVDVQLYSDEVGIRKPHPAIVERAARALCTRPERCWFVGDTIDRDVAAGHRAGVAAVIVTRDKHTDNPPYPVSVRPHAVYDTPEGLVPVLAAALDTPPPAPSAVTATASTRAGAGPAALLLDHGGVIANAVKDPQAQKEFGLRLAARLRRAGHGVSDEEAVAALLEARGAHQRFKSEGERGPVVPEVTPLQYWRDFFGTSLAPGARAWLAAEAVALSHEWAHIKSRPTLREGAAELLGRCRELGIPVAVVSNTVCGRSVRERMASFGVEELIGVHVYSDELGRRKPDALTVREALRGLSTDAGACWFAGDKPGRDMAAARSAGIGTTVLVRGGSLDDEALNGHLSVPGPTRPDRVVASLAELVPLLSGRP</sequence>
<dbReference type="CDD" id="cd01427">
    <property type="entry name" value="HAD_like"/>
    <property type="match status" value="1"/>
</dbReference>
<gene>
    <name evidence="1" type="ORF">NLU04_34090</name>
</gene>
<dbReference type="PANTHER" id="PTHR43434">
    <property type="entry name" value="PHOSPHOGLYCOLATE PHOSPHATASE"/>
    <property type="match status" value="1"/>
</dbReference>
<organism evidence="1 2">
    <name type="scientific">Streptomyces cavourensis</name>
    <dbReference type="NCBI Taxonomy" id="67258"/>
    <lineage>
        <taxon>Bacteria</taxon>
        <taxon>Bacillati</taxon>
        <taxon>Actinomycetota</taxon>
        <taxon>Actinomycetes</taxon>
        <taxon>Kitasatosporales</taxon>
        <taxon>Streptomycetaceae</taxon>
        <taxon>Streptomyces</taxon>
    </lineage>
</organism>
<dbReference type="SFLD" id="SFLDG01129">
    <property type="entry name" value="C1.5:_HAD__Beta-PGM__Phosphata"/>
    <property type="match status" value="1"/>
</dbReference>
<evidence type="ECO:0000313" key="2">
    <source>
        <dbReference type="Proteomes" id="UP001058236"/>
    </source>
</evidence>
<dbReference type="GO" id="GO:0016787">
    <property type="term" value="F:hydrolase activity"/>
    <property type="evidence" value="ECO:0007669"/>
    <property type="project" value="UniProtKB-KW"/>
</dbReference>
<geneLocation type="plasmid" evidence="1 2">
    <name>unnamed</name>
</geneLocation>
<keyword evidence="1" id="KW-0614">Plasmid</keyword>
<dbReference type="Pfam" id="PF00702">
    <property type="entry name" value="Hydrolase"/>
    <property type="match status" value="1"/>
</dbReference>
<dbReference type="PANTHER" id="PTHR43434:SF1">
    <property type="entry name" value="PHOSPHOGLYCOLATE PHOSPHATASE"/>
    <property type="match status" value="1"/>
</dbReference>
<accession>A0ABY5FIF9</accession>
<dbReference type="InterPro" id="IPR023214">
    <property type="entry name" value="HAD_sf"/>
</dbReference>
<dbReference type="InterPro" id="IPR036412">
    <property type="entry name" value="HAD-like_sf"/>
</dbReference>